<dbReference type="EMBL" id="NHYE01000329">
    <property type="protein sequence ID" value="PPR06400.1"/>
    <property type="molecule type" value="Genomic_DNA"/>
</dbReference>
<keyword evidence="3" id="KW-1185">Reference proteome</keyword>
<proteinExistence type="predicted"/>
<reference evidence="2 3" key="1">
    <citation type="journal article" date="2018" name="Evol. Lett.">
        <title>Horizontal gene cluster transfer increased hallucinogenic mushroom diversity.</title>
        <authorList>
            <person name="Reynolds H.T."/>
            <person name="Vijayakumar V."/>
            <person name="Gluck-Thaler E."/>
            <person name="Korotkin H.B."/>
            <person name="Matheny P.B."/>
            <person name="Slot J.C."/>
        </authorList>
    </citation>
    <scope>NUCLEOTIDE SEQUENCE [LARGE SCALE GENOMIC DNA]</scope>
    <source>
        <strain evidence="2 3">SRW20</strain>
    </source>
</reference>
<dbReference type="Proteomes" id="UP000284706">
    <property type="component" value="Unassembled WGS sequence"/>
</dbReference>
<organism evidence="2 3">
    <name type="scientific">Gymnopilus dilepis</name>
    <dbReference type="NCBI Taxonomy" id="231916"/>
    <lineage>
        <taxon>Eukaryota</taxon>
        <taxon>Fungi</taxon>
        <taxon>Dikarya</taxon>
        <taxon>Basidiomycota</taxon>
        <taxon>Agaricomycotina</taxon>
        <taxon>Agaricomycetes</taxon>
        <taxon>Agaricomycetidae</taxon>
        <taxon>Agaricales</taxon>
        <taxon>Agaricineae</taxon>
        <taxon>Hymenogastraceae</taxon>
        <taxon>Gymnopilus</taxon>
    </lineage>
</organism>
<evidence type="ECO:0000313" key="3">
    <source>
        <dbReference type="Proteomes" id="UP000284706"/>
    </source>
</evidence>
<dbReference type="AlphaFoldDB" id="A0A409YTT1"/>
<name>A0A409YTT1_9AGAR</name>
<feature type="compositionally biased region" description="Low complexity" evidence="1">
    <location>
        <begin position="427"/>
        <end position="436"/>
    </location>
</feature>
<dbReference type="InParanoid" id="A0A409YTT1"/>
<feature type="region of interest" description="Disordered" evidence="1">
    <location>
        <begin position="174"/>
        <end position="201"/>
    </location>
</feature>
<evidence type="ECO:0000313" key="2">
    <source>
        <dbReference type="EMBL" id="PPR06400.1"/>
    </source>
</evidence>
<feature type="region of interest" description="Disordered" evidence="1">
    <location>
        <begin position="357"/>
        <end position="376"/>
    </location>
</feature>
<sequence length="605" mass="65315">MYPASDYVFALATKASSPMNQIHPADAEFGMPEVAPMSAPYIDPAQGVSNPYPAVQPHFPWPAGLTPLNDYQQNPGTSPIPRAISSDYHLYHQLFQDDTHQAPTHHQLTAPNTNEPPLQVVSFIHDDDYLSQTASAAAGLAEQAWDKLPTHHQATWPSTDTSQQTAQKIYAQTPTNVSTPTSAASSTSPNNTCVPQYTGHPSVELPQALQDVPPSSARPSSALGAGLSLAPPFNLRDPESSPGRNLASVLQPLSKPTWSVGDSPKTINARLMTSGIPLLSDSSSPISAPQNEDHLHFLQQRTQSSLGTTLSDDLTSQKTGEGTIHPRKTHQQITFGQVSPTGQLTSSKQKLVELDKAQTAYQEQSRSTSKQSFGRYESASGLDQALGGEIARLPRSFPQAISQPALAEVKLPQPAQKRKASTDDESSPSTTASSSRSTKRQKLSHTAPSPKTIRASASGLDQAFGGEMAPLPRHPPQTIALPAPEKAKSQPRARRRKGHVDEDSSPSESASSSNEKKESNTTPSLEAMWQEAAALIAAASPHYKPIVPRRRPTMTFGSWQAYDSKDEDVEDLVRCVDRAGMILGGIWWYGDLCGVQEQEEECRRG</sequence>
<feature type="compositionally biased region" description="Basic residues" evidence="1">
    <location>
        <begin position="489"/>
        <end position="498"/>
    </location>
</feature>
<evidence type="ECO:0000256" key="1">
    <source>
        <dbReference type="SAM" id="MobiDB-lite"/>
    </source>
</evidence>
<feature type="compositionally biased region" description="Low complexity" evidence="1">
    <location>
        <begin position="174"/>
        <end position="192"/>
    </location>
</feature>
<accession>A0A409YTT1</accession>
<feature type="region of interest" description="Disordered" evidence="1">
    <location>
        <begin position="405"/>
        <end position="523"/>
    </location>
</feature>
<comment type="caution">
    <text evidence="2">The sequence shown here is derived from an EMBL/GenBank/DDBJ whole genome shotgun (WGS) entry which is preliminary data.</text>
</comment>
<feature type="compositionally biased region" description="Polar residues" evidence="1">
    <location>
        <begin position="359"/>
        <end position="372"/>
    </location>
</feature>
<protein>
    <submittedName>
        <fullName evidence="2">Uncharacterized protein</fullName>
    </submittedName>
</protein>
<gene>
    <name evidence="2" type="ORF">CVT26_004846</name>
</gene>